<dbReference type="InterPro" id="IPR036111">
    <property type="entry name" value="Mal/L-sulfo/L-lacto_DH-like_sf"/>
</dbReference>
<dbReference type="EMBL" id="JAGGLB010000043">
    <property type="protein sequence ID" value="MBP1996077.1"/>
    <property type="molecule type" value="Genomic_DNA"/>
</dbReference>
<name>A0ABS4J8B1_9BACL</name>
<reference evidence="3 4" key="1">
    <citation type="submission" date="2021-03" db="EMBL/GenBank/DDBJ databases">
        <title>Genomic Encyclopedia of Type Strains, Phase IV (KMG-IV): sequencing the most valuable type-strain genomes for metagenomic binning, comparative biology and taxonomic classification.</title>
        <authorList>
            <person name="Goeker M."/>
        </authorList>
    </citation>
    <scope>NUCLEOTIDE SEQUENCE [LARGE SCALE GENOMIC DNA]</scope>
    <source>
        <strain evidence="3 4">DSM 26048</strain>
    </source>
</reference>
<keyword evidence="4" id="KW-1185">Reference proteome</keyword>
<dbReference type="InterPro" id="IPR043143">
    <property type="entry name" value="Mal/L-sulf/L-lact_DH-like_NADP"/>
</dbReference>
<gene>
    <name evidence="3" type="ORF">J2Z66_007721</name>
</gene>
<accession>A0ABS4J8B1</accession>
<protein>
    <submittedName>
        <fullName evidence="3">LDH2 family malate/lactate/ureidoglycolate dehydrogenase</fullName>
    </submittedName>
</protein>
<dbReference type="Gene3D" id="3.30.1370.60">
    <property type="entry name" value="Hypothetical oxidoreductase yiak, domain 2"/>
    <property type="match status" value="1"/>
</dbReference>
<dbReference type="PANTHER" id="PTHR11091">
    <property type="entry name" value="OXIDOREDUCTASE-RELATED"/>
    <property type="match status" value="1"/>
</dbReference>
<evidence type="ECO:0000256" key="1">
    <source>
        <dbReference type="ARBA" id="ARBA00006056"/>
    </source>
</evidence>
<dbReference type="InterPro" id="IPR043144">
    <property type="entry name" value="Mal/L-sulf/L-lact_DH-like_ah"/>
</dbReference>
<dbReference type="InterPro" id="IPR003767">
    <property type="entry name" value="Malate/L-lactate_DH-like"/>
</dbReference>
<evidence type="ECO:0000313" key="4">
    <source>
        <dbReference type="Proteomes" id="UP001519287"/>
    </source>
</evidence>
<dbReference type="PANTHER" id="PTHR11091:SF0">
    <property type="entry name" value="MALATE DEHYDROGENASE"/>
    <property type="match status" value="1"/>
</dbReference>
<proteinExistence type="inferred from homology"/>
<organism evidence="3 4">
    <name type="scientific">Paenibacillus eucommiae</name>
    <dbReference type="NCBI Taxonomy" id="1355755"/>
    <lineage>
        <taxon>Bacteria</taxon>
        <taxon>Bacillati</taxon>
        <taxon>Bacillota</taxon>
        <taxon>Bacilli</taxon>
        <taxon>Bacillales</taxon>
        <taxon>Paenibacillaceae</taxon>
        <taxon>Paenibacillus</taxon>
    </lineage>
</organism>
<dbReference type="Proteomes" id="UP001519287">
    <property type="component" value="Unassembled WGS sequence"/>
</dbReference>
<evidence type="ECO:0000313" key="3">
    <source>
        <dbReference type="EMBL" id="MBP1996077.1"/>
    </source>
</evidence>
<comment type="caution">
    <text evidence="3">The sequence shown here is derived from an EMBL/GenBank/DDBJ whole genome shotgun (WGS) entry which is preliminary data.</text>
</comment>
<dbReference type="SUPFAM" id="SSF89733">
    <property type="entry name" value="L-sulfolactate dehydrogenase-like"/>
    <property type="match status" value="1"/>
</dbReference>
<comment type="similarity">
    <text evidence="1">Belongs to the LDH2/MDH2 oxidoreductase family.</text>
</comment>
<dbReference type="RefSeq" id="WP_209978155.1">
    <property type="nucleotide sequence ID" value="NZ_JAGGLB010000043.1"/>
</dbReference>
<dbReference type="Pfam" id="PF02615">
    <property type="entry name" value="Ldh_2"/>
    <property type="match status" value="2"/>
</dbReference>
<evidence type="ECO:0000256" key="2">
    <source>
        <dbReference type="ARBA" id="ARBA00023002"/>
    </source>
</evidence>
<dbReference type="Gene3D" id="1.10.1530.10">
    <property type="match status" value="1"/>
</dbReference>
<sequence>MNTELKEPIKADPERMKNFVFILAHKAGLPEDKALFLAELLIKNDLRGVFTHGSKQIATYARDMRAGLLNKNPQVSVHNDASSTLVVDGDGGLGYFAAYKATQELIERARLNGIAAAVTRNHGHIGAAGIYTRLLVENDLFGYVTSGHQLNIGPENSIADAAGGPPMSFAVPSDEELPMVLDFGATQDLYTGAPRAEELFKLAPGLVFRNLGLGYMCQALGGFLAGVPLDEERAGKQYRGADQGSLIIAMDINRFFPIDQFKGEMDNYMKVTSQMKPMPGLQKATLPGVLEAHREQDWSVSGIPLNAEHQDILASVAAEFGVELPF</sequence>
<keyword evidence="2" id="KW-0560">Oxidoreductase</keyword>